<keyword evidence="2" id="KW-1185">Reference proteome</keyword>
<dbReference type="EMBL" id="CP003653">
    <property type="protein sequence ID" value="AFZ35612.1"/>
    <property type="molecule type" value="Genomic_DNA"/>
</dbReference>
<proteinExistence type="predicted"/>
<dbReference type="HOGENOM" id="CLU_1609958_0_0_3"/>
<accession>K9XVC9</accession>
<name>K9XVC9_STAC7</name>
<dbReference type="PATRIC" id="fig|111780.3.peg.2151"/>
<dbReference type="eggNOG" id="ENOG5032DC7">
    <property type="taxonomic scope" value="Bacteria"/>
</dbReference>
<protein>
    <submittedName>
        <fullName evidence="1">Uncharacterized protein</fullName>
    </submittedName>
</protein>
<organism evidence="1 2">
    <name type="scientific">Stanieria cyanosphaera (strain ATCC 29371 / PCC 7437)</name>
    <dbReference type="NCBI Taxonomy" id="111780"/>
    <lineage>
        <taxon>Bacteria</taxon>
        <taxon>Bacillati</taxon>
        <taxon>Cyanobacteriota</taxon>
        <taxon>Cyanophyceae</taxon>
        <taxon>Pleurocapsales</taxon>
        <taxon>Dermocarpellaceae</taxon>
        <taxon>Stanieria</taxon>
    </lineage>
</organism>
<evidence type="ECO:0000313" key="2">
    <source>
        <dbReference type="Proteomes" id="UP000010473"/>
    </source>
</evidence>
<dbReference type="STRING" id="111780.Sta7437_2060"/>
<dbReference type="Proteomes" id="UP000010473">
    <property type="component" value="Chromosome"/>
</dbReference>
<reference evidence="2" key="1">
    <citation type="journal article" date="2013" name="Proc. Natl. Acad. Sci. U.S.A.">
        <title>Improving the coverage of the cyanobacterial phylum using diversity-driven genome sequencing.</title>
        <authorList>
            <person name="Shih P.M."/>
            <person name="Wu D."/>
            <person name="Latifi A."/>
            <person name="Axen S.D."/>
            <person name="Fewer D.P."/>
            <person name="Talla E."/>
            <person name="Calteau A."/>
            <person name="Cai F."/>
            <person name="Tandeau de Marsac N."/>
            <person name="Rippka R."/>
            <person name="Herdman M."/>
            <person name="Sivonen K."/>
            <person name="Coursin T."/>
            <person name="Laurent T."/>
            <person name="Goodwin L."/>
            <person name="Nolan M."/>
            <person name="Davenport K.W."/>
            <person name="Han C.S."/>
            <person name="Rubin E.M."/>
            <person name="Eisen J.A."/>
            <person name="Woyke T."/>
            <person name="Gugger M."/>
            <person name="Kerfeld C.A."/>
        </authorList>
    </citation>
    <scope>NUCLEOTIDE SEQUENCE [LARGE SCALE GENOMIC DNA]</scope>
    <source>
        <strain evidence="2">ATCC 29371 / PCC 7437</strain>
    </source>
</reference>
<dbReference type="KEGG" id="scs:Sta7437_2060"/>
<sequence length="159" mass="17447">MKIVLCLLISVMLILGYGLQPVEAKPVQTDAVLVCYSGGQEIVRKTVVEGPFADEYKFAHEVKVIDEQGEHQLNFAGGLCMIDRGAVALKSQPKLSDRLSCYSGGKKVIDFEVYGRETTVDEYLEGRTFVAKARGKAFNYDSLHQYLVFGGGACLGEET</sequence>
<gene>
    <name evidence="1" type="ordered locus">Sta7437_2060</name>
</gene>
<dbReference type="AlphaFoldDB" id="K9XVC9"/>
<evidence type="ECO:0000313" key="1">
    <source>
        <dbReference type="EMBL" id="AFZ35612.1"/>
    </source>
</evidence>